<dbReference type="GO" id="GO:0140662">
    <property type="term" value="F:ATP-dependent protein folding chaperone"/>
    <property type="evidence" value="ECO:0007669"/>
    <property type="project" value="InterPro"/>
</dbReference>
<evidence type="ECO:0000313" key="6">
    <source>
        <dbReference type="EMBL" id="MBB5870294.1"/>
    </source>
</evidence>
<dbReference type="Gene3D" id="3.40.50.10140">
    <property type="entry name" value="Toll/interleukin-1 receptor homology (TIR) domain"/>
    <property type="match status" value="1"/>
</dbReference>
<dbReference type="GO" id="GO:0005524">
    <property type="term" value="F:ATP binding"/>
    <property type="evidence" value="ECO:0007669"/>
    <property type="project" value="InterPro"/>
</dbReference>
<comment type="subunit">
    <text evidence="4">Forms a cylinder of 14 subunits composed of two heptameric rings stacked back-to-back. Interacts with the co-chaperonin GroES.</text>
</comment>
<dbReference type="Pfam" id="PF00118">
    <property type="entry name" value="Cpn60_TCP1"/>
    <property type="match status" value="1"/>
</dbReference>
<sequence>MADHVFISYSRADGDYVRRLVEHLGRHGVPVWVDDKLDYGDEWAAVLREQIASCAALVAVMTPTAEASPWVEREIAYAEQLGKPIRPLLLAGQGFFRLGDLQRENVTGGELPSDAFVAGLRALTRPTGDPVAATAPAVGWRAIADGFAEVSALVARTLGPQRRRALVTAADGRTVEAVDARGIVAHHATGGGHRGIGAELARDLVSIMDRHAGDGTASAVVFTAALLSHAATELAAGANPAVLDRGIGAQLDRVGAELGDGLLAIETKEQLHAVVATATGAAAVADLVTTAFDKVGRDGAIVAEAGSTRGFELSLAEGLRLDQGYLSAQFVTDPVRDRAELESPCVLLIDGTVSDVRVLLPALERVKEANRSIAVIARDLDGDALTTLVVNHVHHTLRSVAVRAPGYGDRQAAILGDIAVLTGARVVTPAELTAVTLADFGNLRRIVATAEHTTLVDTMGDPQVIGARVHAMRAEIERAGSAYDAEMLQRRFAAIAGGVACLRFGGRTAAETEAVVDSLNRTLLVASSAATDGVLPGGLLWLARRPAPPFLAAALRAPFDQVVRNAGHDPARALRALEKAGPRVVYDVSTDHQTDALSSGIVDSARTIRTILAGAKATVSRFLALA</sequence>
<reference evidence="6 7" key="1">
    <citation type="submission" date="2020-08" db="EMBL/GenBank/DDBJ databases">
        <title>Sequencing the genomes of 1000 actinobacteria strains.</title>
        <authorList>
            <person name="Klenk H.-P."/>
        </authorList>
    </citation>
    <scope>NUCLEOTIDE SEQUENCE [LARGE SCALE GENOMIC DNA]</scope>
    <source>
        <strain evidence="6 7">DSM 45362</strain>
    </source>
</reference>
<evidence type="ECO:0000256" key="1">
    <source>
        <dbReference type="ARBA" id="ARBA00006607"/>
    </source>
</evidence>
<comment type="similarity">
    <text evidence="1 3">Belongs to the chaperonin (HSP60) family.</text>
</comment>
<comment type="caution">
    <text evidence="6">The sequence shown here is derived from an EMBL/GenBank/DDBJ whole genome shotgun (WGS) entry which is preliminary data.</text>
</comment>
<gene>
    <name evidence="6" type="ORF">F4553_003673</name>
</gene>
<comment type="function">
    <text evidence="4">Together with its co-chaperonin GroES, plays an essential role in assisting protein folding. The GroEL-GroES system forms a nano-cage that allows encapsulation of the non-native substrate proteins and provides a physical environment optimized to promote and accelerate protein folding.</text>
</comment>
<organism evidence="6 7">
    <name type="scientific">Allocatelliglobosispora scoriae</name>
    <dbReference type="NCBI Taxonomy" id="643052"/>
    <lineage>
        <taxon>Bacteria</taxon>
        <taxon>Bacillati</taxon>
        <taxon>Actinomycetota</taxon>
        <taxon>Actinomycetes</taxon>
        <taxon>Micromonosporales</taxon>
        <taxon>Micromonosporaceae</taxon>
        <taxon>Allocatelliglobosispora</taxon>
    </lineage>
</organism>
<feature type="domain" description="TIR" evidence="5">
    <location>
        <begin position="1"/>
        <end position="147"/>
    </location>
</feature>
<dbReference type="Gene3D" id="3.50.7.10">
    <property type="entry name" value="GroEL"/>
    <property type="match status" value="1"/>
</dbReference>
<keyword evidence="7" id="KW-1185">Reference proteome</keyword>
<dbReference type="Gene3D" id="1.10.560.10">
    <property type="entry name" value="GroEL-like equatorial domain"/>
    <property type="match status" value="1"/>
</dbReference>
<dbReference type="Pfam" id="PF13676">
    <property type="entry name" value="TIR_2"/>
    <property type="match status" value="1"/>
</dbReference>
<dbReference type="FunFam" id="3.50.7.10:FF:000001">
    <property type="entry name" value="60 kDa chaperonin"/>
    <property type="match status" value="1"/>
</dbReference>
<dbReference type="RefSeq" id="WP_184837588.1">
    <property type="nucleotide sequence ID" value="NZ_JACHMN010000002.1"/>
</dbReference>
<evidence type="ECO:0000259" key="5">
    <source>
        <dbReference type="PROSITE" id="PS50104"/>
    </source>
</evidence>
<evidence type="ECO:0000256" key="2">
    <source>
        <dbReference type="ARBA" id="ARBA00023186"/>
    </source>
</evidence>
<dbReference type="EMBL" id="JACHMN010000002">
    <property type="protein sequence ID" value="MBB5870294.1"/>
    <property type="molecule type" value="Genomic_DNA"/>
</dbReference>
<name>A0A841BPV1_9ACTN</name>
<dbReference type="InterPro" id="IPR035897">
    <property type="entry name" value="Toll_tir_struct_dom_sf"/>
</dbReference>
<dbReference type="InterPro" id="IPR000157">
    <property type="entry name" value="TIR_dom"/>
</dbReference>
<dbReference type="PRINTS" id="PR00298">
    <property type="entry name" value="CHAPERONIN60"/>
</dbReference>
<evidence type="ECO:0000313" key="7">
    <source>
        <dbReference type="Proteomes" id="UP000587527"/>
    </source>
</evidence>
<dbReference type="GO" id="GO:0009408">
    <property type="term" value="P:response to heat"/>
    <property type="evidence" value="ECO:0007669"/>
    <property type="project" value="UniProtKB-ARBA"/>
</dbReference>
<evidence type="ECO:0000256" key="3">
    <source>
        <dbReference type="RuleBase" id="RU000418"/>
    </source>
</evidence>
<dbReference type="InterPro" id="IPR001844">
    <property type="entry name" value="Cpn60/GroEL"/>
</dbReference>
<dbReference type="SUPFAM" id="SSF52200">
    <property type="entry name" value="Toll/Interleukin receptor TIR domain"/>
    <property type="match status" value="1"/>
</dbReference>
<evidence type="ECO:0000256" key="4">
    <source>
        <dbReference type="RuleBase" id="RU000419"/>
    </source>
</evidence>
<accession>A0A841BPV1</accession>
<dbReference type="InterPro" id="IPR027413">
    <property type="entry name" value="GROEL-like_equatorial_sf"/>
</dbReference>
<dbReference type="GO" id="GO:0042026">
    <property type="term" value="P:protein refolding"/>
    <property type="evidence" value="ECO:0007669"/>
    <property type="project" value="InterPro"/>
</dbReference>
<proteinExistence type="inferred from homology"/>
<dbReference type="Gene3D" id="3.30.260.10">
    <property type="entry name" value="TCP-1-like chaperonin intermediate domain"/>
    <property type="match status" value="1"/>
</dbReference>
<protein>
    <recommendedName>
        <fullName evidence="4">60 kDa chaperonin</fullName>
    </recommendedName>
</protein>
<dbReference type="PANTHER" id="PTHR45633">
    <property type="entry name" value="60 KDA HEAT SHOCK PROTEIN, MITOCHONDRIAL"/>
    <property type="match status" value="1"/>
</dbReference>
<dbReference type="Proteomes" id="UP000587527">
    <property type="component" value="Unassembled WGS sequence"/>
</dbReference>
<dbReference type="AlphaFoldDB" id="A0A841BPV1"/>
<dbReference type="InterPro" id="IPR027409">
    <property type="entry name" value="GroEL-like_apical_dom_sf"/>
</dbReference>
<dbReference type="PROSITE" id="PS50104">
    <property type="entry name" value="TIR"/>
    <property type="match status" value="1"/>
</dbReference>
<keyword evidence="2" id="KW-0143">Chaperone</keyword>
<dbReference type="SUPFAM" id="SSF48592">
    <property type="entry name" value="GroEL equatorial domain-like"/>
    <property type="match status" value="2"/>
</dbReference>
<dbReference type="InterPro" id="IPR027410">
    <property type="entry name" value="TCP-1-like_intermed_sf"/>
</dbReference>
<dbReference type="GO" id="GO:0007165">
    <property type="term" value="P:signal transduction"/>
    <property type="evidence" value="ECO:0007669"/>
    <property type="project" value="InterPro"/>
</dbReference>
<dbReference type="InterPro" id="IPR002423">
    <property type="entry name" value="Cpn60/GroEL/TCP-1"/>
</dbReference>
<dbReference type="SUPFAM" id="SSF52029">
    <property type="entry name" value="GroEL apical domain-like"/>
    <property type="match status" value="1"/>
</dbReference>